<comment type="similarity">
    <text evidence="7">Belongs to the binding-protein-dependent transport system permease family.</text>
</comment>
<comment type="caution">
    <text evidence="9">The sequence shown here is derived from an EMBL/GenBank/DDBJ whole genome shotgun (WGS) entry which is preliminary data.</text>
</comment>
<keyword evidence="3" id="KW-1003">Cell membrane</keyword>
<keyword evidence="10" id="KW-1185">Reference proteome</keyword>
<feature type="transmembrane region" description="Helical" evidence="7">
    <location>
        <begin position="107"/>
        <end position="128"/>
    </location>
</feature>
<evidence type="ECO:0000256" key="6">
    <source>
        <dbReference type="ARBA" id="ARBA00023136"/>
    </source>
</evidence>
<accession>A0A9W5VWN4</accession>
<name>A0A9W5VWN4_9ACTO</name>
<dbReference type="SUPFAM" id="SSF161098">
    <property type="entry name" value="MetI-like"/>
    <property type="match status" value="1"/>
</dbReference>
<proteinExistence type="inferred from homology"/>
<dbReference type="GO" id="GO:0055085">
    <property type="term" value="P:transmembrane transport"/>
    <property type="evidence" value="ECO:0007669"/>
    <property type="project" value="InterPro"/>
</dbReference>
<dbReference type="InterPro" id="IPR000515">
    <property type="entry name" value="MetI-like"/>
</dbReference>
<dbReference type="GO" id="GO:0005886">
    <property type="term" value="C:plasma membrane"/>
    <property type="evidence" value="ECO:0007669"/>
    <property type="project" value="UniProtKB-SubCell"/>
</dbReference>
<dbReference type="Pfam" id="PF00528">
    <property type="entry name" value="BPD_transp_1"/>
    <property type="match status" value="1"/>
</dbReference>
<evidence type="ECO:0000256" key="7">
    <source>
        <dbReference type="RuleBase" id="RU363032"/>
    </source>
</evidence>
<organism evidence="9 10">
    <name type="scientific">Gleimia europaea ACS-120-V-Col10b</name>
    <dbReference type="NCBI Taxonomy" id="883069"/>
    <lineage>
        <taxon>Bacteria</taxon>
        <taxon>Bacillati</taxon>
        <taxon>Actinomycetota</taxon>
        <taxon>Actinomycetes</taxon>
        <taxon>Actinomycetales</taxon>
        <taxon>Actinomycetaceae</taxon>
        <taxon>Gleimia</taxon>
    </lineage>
</organism>
<evidence type="ECO:0000256" key="2">
    <source>
        <dbReference type="ARBA" id="ARBA00022448"/>
    </source>
</evidence>
<dbReference type="EMBL" id="AGWN01000001">
    <property type="protein sequence ID" value="EPD31131.1"/>
    <property type="molecule type" value="Genomic_DNA"/>
</dbReference>
<feature type="transmembrane region" description="Helical" evidence="7">
    <location>
        <begin position="244"/>
        <end position="263"/>
    </location>
</feature>
<evidence type="ECO:0000256" key="5">
    <source>
        <dbReference type="ARBA" id="ARBA00022989"/>
    </source>
</evidence>
<evidence type="ECO:0000256" key="1">
    <source>
        <dbReference type="ARBA" id="ARBA00004651"/>
    </source>
</evidence>
<evidence type="ECO:0000256" key="3">
    <source>
        <dbReference type="ARBA" id="ARBA00022475"/>
    </source>
</evidence>
<feature type="transmembrane region" description="Helical" evidence="7">
    <location>
        <begin position="12"/>
        <end position="31"/>
    </location>
</feature>
<evidence type="ECO:0000313" key="10">
    <source>
        <dbReference type="Proteomes" id="UP000014387"/>
    </source>
</evidence>
<evidence type="ECO:0000313" key="9">
    <source>
        <dbReference type="EMBL" id="EPD31131.1"/>
    </source>
</evidence>
<evidence type="ECO:0000259" key="8">
    <source>
        <dbReference type="PROSITE" id="PS50928"/>
    </source>
</evidence>
<dbReference type="Gene3D" id="1.10.3720.10">
    <property type="entry name" value="MetI-like"/>
    <property type="match status" value="1"/>
</dbReference>
<gene>
    <name evidence="9" type="ORF">HMPREF9238_00891</name>
</gene>
<dbReference type="OrthoDB" id="9794684at2"/>
<dbReference type="CDD" id="cd06261">
    <property type="entry name" value="TM_PBP2"/>
    <property type="match status" value="1"/>
</dbReference>
<feature type="transmembrane region" description="Helical" evidence="7">
    <location>
        <begin position="181"/>
        <end position="203"/>
    </location>
</feature>
<dbReference type="PROSITE" id="PS50928">
    <property type="entry name" value="ABC_TM1"/>
    <property type="match status" value="1"/>
</dbReference>
<dbReference type="AlphaFoldDB" id="A0A9W5VWN4"/>
<feature type="transmembrane region" description="Helical" evidence="7">
    <location>
        <begin position="72"/>
        <end position="95"/>
    </location>
</feature>
<evidence type="ECO:0000256" key="4">
    <source>
        <dbReference type="ARBA" id="ARBA00022692"/>
    </source>
</evidence>
<sequence length="277" mass="29959">MSANKNSVKTPKFILFLLVLVCLVQLVPFYLGVVASFKGSRDQSSAWAIPFGGSTLENFTIAWERGHVGQAILNSAIVTILATAIVVIVGALASYPLARRRTRWNQTILMLTLTVMMIPPLSILVPLIRLLKSFGMMNTYMGLVLPLAAFALPQAIFLYTQSLRGITESLEEAAKIDGAGTLRTFFSIVLPLLKPVTITVVILTGTNVWNEFALSSYIMTTNEMRTLAPTIASFFGAAGSNVNAAIAGSFLGVIPVLVAYLFLQKYFMKGMLAGAVK</sequence>
<feature type="domain" description="ABC transmembrane type-1" evidence="8">
    <location>
        <begin position="72"/>
        <end position="263"/>
    </location>
</feature>
<dbReference type="RefSeq" id="WP_016444242.1">
    <property type="nucleotide sequence ID" value="NZ_KE150266.1"/>
</dbReference>
<dbReference type="InterPro" id="IPR035906">
    <property type="entry name" value="MetI-like_sf"/>
</dbReference>
<dbReference type="Proteomes" id="UP000014387">
    <property type="component" value="Unassembled WGS sequence"/>
</dbReference>
<keyword evidence="2 7" id="KW-0813">Transport</keyword>
<dbReference type="PANTHER" id="PTHR43744">
    <property type="entry name" value="ABC TRANSPORTER PERMEASE PROTEIN MG189-RELATED-RELATED"/>
    <property type="match status" value="1"/>
</dbReference>
<keyword evidence="4 7" id="KW-0812">Transmembrane</keyword>
<reference evidence="9 10" key="1">
    <citation type="submission" date="2013-05" db="EMBL/GenBank/DDBJ databases">
        <title>The Genome Sequence of Actinomyces europaeus ACS-120-V-COL10B.</title>
        <authorList>
            <consortium name="The Broad Institute Genomics Platform"/>
            <person name="Earl A."/>
            <person name="Ward D."/>
            <person name="Feldgarden M."/>
            <person name="Gevers D."/>
            <person name="Saerens B."/>
            <person name="Vaneechoutte M."/>
            <person name="Walker B."/>
            <person name="Young S."/>
            <person name="Zeng Q."/>
            <person name="Gargeya S."/>
            <person name="Fitzgerald M."/>
            <person name="Haas B."/>
            <person name="Abouelleil A."/>
            <person name="Allen A.W."/>
            <person name="Alvarado L."/>
            <person name="Arachchi H.M."/>
            <person name="Berlin A.M."/>
            <person name="Chapman S.B."/>
            <person name="Gainer-Dewar J."/>
            <person name="Goldberg J."/>
            <person name="Griggs A."/>
            <person name="Gujja S."/>
            <person name="Hansen M."/>
            <person name="Howarth C."/>
            <person name="Imamovic A."/>
            <person name="Ireland A."/>
            <person name="Larimer J."/>
            <person name="McCowan C."/>
            <person name="Murphy C."/>
            <person name="Pearson M."/>
            <person name="Poon T.W."/>
            <person name="Priest M."/>
            <person name="Roberts A."/>
            <person name="Saif S."/>
            <person name="Shea T."/>
            <person name="Sisk P."/>
            <person name="Sykes S."/>
            <person name="Wortman J."/>
            <person name="Nusbaum C."/>
            <person name="Birren B."/>
        </authorList>
    </citation>
    <scope>NUCLEOTIDE SEQUENCE [LARGE SCALE GENOMIC DNA]</scope>
    <source>
        <strain evidence="9 10">ACS-120-V-Col10b</strain>
    </source>
</reference>
<dbReference type="PANTHER" id="PTHR43744:SF3">
    <property type="entry name" value="LACTOSE TRANSPORT SYSTEM PERMEASE PROTEIN LACG"/>
    <property type="match status" value="1"/>
</dbReference>
<protein>
    <recommendedName>
        <fullName evidence="8">ABC transmembrane type-1 domain-containing protein</fullName>
    </recommendedName>
</protein>
<keyword evidence="5 7" id="KW-1133">Transmembrane helix</keyword>
<comment type="subcellular location">
    <subcellularLocation>
        <location evidence="1 7">Cell membrane</location>
        <topology evidence="1 7">Multi-pass membrane protein</topology>
    </subcellularLocation>
</comment>
<keyword evidence="6 7" id="KW-0472">Membrane</keyword>
<feature type="transmembrane region" description="Helical" evidence="7">
    <location>
        <begin position="140"/>
        <end position="160"/>
    </location>
</feature>